<protein>
    <submittedName>
        <fullName evidence="1">Uncharacterized protein</fullName>
    </submittedName>
</protein>
<dbReference type="AlphaFoldDB" id="A0AAD7CI64"/>
<comment type="caution">
    <text evidence="1">The sequence shown here is derived from an EMBL/GenBank/DDBJ whole genome shotgun (WGS) entry which is preliminary data.</text>
</comment>
<keyword evidence="2" id="KW-1185">Reference proteome</keyword>
<dbReference type="Proteomes" id="UP001221142">
    <property type="component" value="Unassembled WGS sequence"/>
</dbReference>
<evidence type="ECO:0000313" key="2">
    <source>
        <dbReference type="Proteomes" id="UP001221142"/>
    </source>
</evidence>
<reference evidence="1" key="1">
    <citation type="submission" date="2023-03" db="EMBL/GenBank/DDBJ databases">
        <title>Massive genome expansion in bonnet fungi (Mycena s.s.) driven by repeated elements and novel gene families across ecological guilds.</title>
        <authorList>
            <consortium name="Lawrence Berkeley National Laboratory"/>
            <person name="Harder C.B."/>
            <person name="Miyauchi S."/>
            <person name="Viragh M."/>
            <person name="Kuo A."/>
            <person name="Thoen E."/>
            <person name="Andreopoulos B."/>
            <person name="Lu D."/>
            <person name="Skrede I."/>
            <person name="Drula E."/>
            <person name="Henrissat B."/>
            <person name="Morin E."/>
            <person name="Kohler A."/>
            <person name="Barry K."/>
            <person name="LaButti K."/>
            <person name="Morin E."/>
            <person name="Salamov A."/>
            <person name="Lipzen A."/>
            <person name="Mereny Z."/>
            <person name="Hegedus B."/>
            <person name="Baldrian P."/>
            <person name="Stursova M."/>
            <person name="Weitz H."/>
            <person name="Taylor A."/>
            <person name="Grigoriev I.V."/>
            <person name="Nagy L.G."/>
            <person name="Martin F."/>
            <person name="Kauserud H."/>
        </authorList>
    </citation>
    <scope>NUCLEOTIDE SEQUENCE</scope>
    <source>
        <strain evidence="1">9284</strain>
    </source>
</reference>
<sequence>MATVSDLELDSPTSRILDQVPPILEQPPSSAFPALRSFILREVELDLSPHWNGLARALTSRRSNLRTVRVFLRDEEFILPQEIRALFAEYLEDGLDIYIGADEEFGGTNLLAAG</sequence>
<accession>A0AAD7CI64</accession>
<organism evidence="1 2">
    <name type="scientific">Roridomyces roridus</name>
    <dbReference type="NCBI Taxonomy" id="1738132"/>
    <lineage>
        <taxon>Eukaryota</taxon>
        <taxon>Fungi</taxon>
        <taxon>Dikarya</taxon>
        <taxon>Basidiomycota</taxon>
        <taxon>Agaricomycotina</taxon>
        <taxon>Agaricomycetes</taxon>
        <taxon>Agaricomycetidae</taxon>
        <taxon>Agaricales</taxon>
        <taxon>Marasmiineae</taxon>
        <taxon>Mycenaceae</taxon>
        <taxon>Roridomyces</taxon>
    </lineage>
</organism>
<name>A0AAD7CI64_9AGAR</name>
<evidence type="ECO:0000313" key="1">
    <source>
        <dbReference type="EMBL" id="KAJ7649834.1"/>
    </source>
</evidence>
<proteinExistence type="predicted"/>
<gene>
    <name evidence="1" type="ORF">FB45DRAFT_1017271</name>
</gene>
<dbReference type="EMBL" id="JARKIF010000001">
    <property type="protein sequence ID" value="KAJ7649834.1"/>
    <property type="molecule type" value="Genomic_DNA"/>
</dbReference>